<keyword evidence="6" id="KW-1185">Reference proteome</keyword>
<dbReference type="InterPro" id="IPR050266">
    <property type="entry name" value="AB_hydrolase_sf"/>
</dbReference>
<dbReference type="GO" id="GO:0016020">
    <property type="term" value="C:membrane"/>
    <property type="evidence" value="ECO:0007669"/>
    <property type="project" value="TreeGrafter"/>
</dbReference>
<protein>
    <submittedName>
        <fullName evidence="5">Alpha/beta fold hydrolase</fullName>
    </submittedName>
</protein>
<evidence type="ECO:0000256" key="1">
    <source>
        <dbReference type="ARBA" id="ARBA00022801"/>
    </source>
</evidence>
<dbReference type="PIRSF" id="PIRSF017388">
    <property type="entry name" value="Esterase_lipase"/>
    <property type="match status" value="1"/>
</dbReference>
<dbReference type="InterPro" id="IPR022742">
    <property type="entry name" value="Hydrolase_4"/>
</dbReference>
<dbReference type="Proteomes" id="UP000626844">
    <property type="component" value="Unassembled WGS sequence"/>
</dbReference>
<evidence type="ECO:0000313" key="6">
    <source>
        <dbReference type="Proteomes" id="UP000626844"/>
    </source>
</evidence>
<dbReference type="Gene3D" id="3.40.50.1820">
    <property type="entry name" value="alpha/beta hydrolase"/>
    <property type="match status" value="1"/>
</dbReference>
<dbReference type="PANTHER" id="PTHR43798:SF31">
    <property type="entry name" value="AB HYDROLASE SUPERFAMILY PROTEIN YCLE"/>
    <property type="match status" value="1"/>
</dbReference>
<dbReference type="Pfam" id="PF12146">
    <property type="entry name" value="Hydrolase_4"/>
    <property type="match status" value="1"/>
</dbReference>
<evidence type="ECO:0000256" key="2">
    <source>
        <dbReference type="PIRSR" id="PIRSR017388-1"/>
    </source>
</evidence>
<keyword evidence="1 5" id="KW-0378">Hydrolase</keyword>
<feature type="active site" description="Charge relay system" evidence="2">
    <location>
        <position position="207"/>
    </location>
</feature>
<feature type="binding site" evidence="3">
    <location>
        <position position="10"/>
    </location>
    <ligand>
        <name>substrate</name>
    </ligand>
</feature>
<feature type="active site" description="Nucleophile" evidence="2">
    <location>
        <position position="78"/>
    </location>
</feature>
<feature type="binding site" evidence="3">
    <location>
        <position position="79"/>
    </location>
    <ligand>
        <name>substrate</name>
    </ligand>
</feature>
<reference evidence="5" key="1">
    <citation type="submission" date="2020-09" db="EMBL/GenBank/DDBJ databases">
        <title>A novel bacterium of genus Bacillus, isolated from South China Sea.</title>
        <authorList>
            <person name="Huang H."/>
            <person name="Mo K."/>
            <person name="Hu Y."/>
        </authorList>
    </citation>
    <scope>NUCLEOTIDE SEQUENCE</scope>
    <source>
        <strain evidence="5">IB182487</strain>
    </source>
</reference>
<dbReference type="GO" id="GO:0052689">
    <property type="term" value="F:carboxylic ester hydrolase activity"/>
    <property type="evidence" value="ECO:0007669"/>
    <property type="project" value="InterPro"/>
</dbReference>
<dbReference type="InterPro" id="IPR029058">
    <property type="entry name" value="AB_hydrolase_fold"/>
</dbReference>
<gene>
    <name evidence="5" type="ORF">IC621_18195</name>
</gene>
<feature type="active site" description="Charge relay system" evidence="2">
    <location>
        <position position="177"/>
    </location>
</feature>
<evidence type="ECO:0000256" key="3">
    <source>
        <dbReference type="PIRSR" id="PIRSR017388-2"/>
    </source>
</evidence>
<dbReference type="SUPFAM" id="SSF53474">
    <property type="entry name" value="alpha/beta-Hydrolases"/>
    <property type="match status" value="1"/>
</dbReference>
<accession>A0A926RYJ8</accession>
<dbReference type="PANTHER" id="PTHR43798">
    <property type="entry name" value="MONOACYLGLYCEROL LIPASE"/>
    <property type="match status" value="1"/>
</dbReference>
<dbReference type="InterPro" id="IPR012354">
    <property type="entry name" value="Esterase_lipase"/>
</dbReference>
<dbReference type="AlphaFoldDB" id="A0A926RYJ8"/>
<evidence type="ECO:0000259" key="4">
    <source>
        <dbReference type="Pfam" id="PF12146"/>
    </source>
</evidence>
<proteinExistence type="predicted"/>
<organism evidence="5 6">
    <name type="scientific">Metabacillus arenae</name>
    <dbReference type="NCBI Taxonomy" id="2771434"/>
    <lineage>
        <taxon>Bacteria</taxon>
        <taxon>Bacillati</taxon>
        <taxon>Bacillota</taxon>
        <taxon>Bacilli</taxon>
        <taxon>Bacillales</taxon>
        <taxon>Bacillaceae</taxon>
        <taxon>Metabacillus</taxon>
    </lineage>
</organism>
<evidence type="ECO:0000313" key="5">
    <source>
        <dbReference type="EMBL" id="MBD1382156.1"/>
    </source>
</evidence>
<sequence length="233" mass="26493">MIGCLCIHGFTGAPYEVEPLALHLQEVTDWEIQMVTLPGHGEELVLKGVFYQEWIEHAEQAIEKLLSKCEKVYVIGFSMGGLIASYLSTKYPVEKLVLLSAAVYYVNPKRLFADIGGMIRDTFRGKLKENDLFLRYKKKIKNTPFSATMEFRKLVQYVRPLLQKIQVPVLIVQGEVDGIVPVKSAFYLYEKIPSPQKELMFLPGSHHHVCHGCDFEDLVKKVDEFLIGESGNL</sequence>
<dbReference type="RefSeq" id="WP_191160071.1">
    <property type="nucleotide sequence ID" value="NZ_JACXAI010000026.1"/>
</dbReference>
<dbReference type="EMBL" id="JACXAI010000026">
    <property type="protein sequence ID" value="MBD1382156.1"/>
    <property type="molecule type" value="Genomic_DNA"/>
</dbReference>
<comment type="caution">
    <text evidence="5">The sequence shown here is derived from an EMBL/GenBank/DDBJ whole genome shotgun (WGS) entry which is preliminary data.</text>
</comment>
<feature type="domain" description="Serine aminopeptidase S33" evidence="4">
    <location>
        <begin position="6"/>
        <end position="210"/>
    </location>
</feature>
<name>A0A926RYJ8_9BACI</name>